<reference evidence="2 3" key="1">
    <citation type="submission" date="2020-11" db="EMBL/GenBank/DDBJ databases">
        <title>Kefir isolates.</title>
        <authorList>
            <person name="Marcisauskas S."/>
            <person name="Kim Y."/>
            <person name="Blasche S."/>
        </authorList>
    </citation>
    <scope>NUCLEOTIDE SEQUENCE [LARGE SCALE GENOMIC DNA]</scope>
    <source>
        <strain evidence="2 3">KR</strain>
    </source>
</reference>
<feature type="compositionally biased region" description="Low complexity" evidence="1">
    <location>
        <begin position="55"/>
        <end position="66"/>
    </location>
</feature>
<keyword evidence="3" id="KW-1185">Reference proteome</keyword>
<proteinExistence type="predicted"/>
<protein>
    <submittedName>
        <fullName evidence="2">Uncharacterized protein</fullName>
    </submittedName>
</protein>
<evidence type="ECO:0000313" key="2">
    <source>
        <dbReference type="EMBL" id="KAG0665370.1"/>
    </source>
</evidence>
<comment type="caution">
    <text evidence="2">The sequence shown here is derived from an EMBL/GenBank/DDBJ whole genome shotgun (WGS) entry which is preliminary data.</text>
</comment>
<organism evidence="2 3">
    <name type="scientific">Rhodotorula mucilaginosa</name>
    <name type="common">Yeast</name>
    <name type="synonym">Rhodotorula rubra</name>
    <dbReference type="NCBI Taxonomy" id="5537"/>
    <lineage>
        <taxon>Eukaryota</taxon>
        <taxon>Fungi</taxon>
        <taxon>Dikarya</taxon>
        <taxon>Basidiomycota</taxon>
        <taxon>Pucciniomycotina</taxon>
        <taxon>Microbotryomycetes</taxon>
        <taxon>Sporidiobolales</taxon>
        <taxon>Sporidiobolaceae</taxon>
        <taxon>Rhodotorula</taxon>
    </lineage>
</organism>
<feature type="region of interest" description="Disordered" evidence="1">
    <location>
        <begin position="116"/>
        <end position="149"/>
    </location>
</feature>
<sequence>MGTKRWSAQRPAAHPHDENSAPPPPPRQSSSDSRPGHLGNSHANAKPRTHTRSQSWLSSLLKPSNSSKRRSKEPTPRPGRPLLADRQRSDDSVSALPQRRPSVVTRKPVPVIIRVDSEEHPPRQATLSWPVTSKFPLLPPPARTQNSKG</sequence>
<dbReference type="EMBL" id="PUHQ01000009">
    <property type="protein sequence ID" value="KAG0665370.1"/>
    <property type="molecule type" value="Genomic_DNA"/>
</dbReference>
<evidence type="ECO:0000256" key="1">
    <source>
        <dbReference type="SAM" id="MobiDB-lite"/>
    </source>
</evidence>
<evidence type="ECO:0000313" key="3">
    <source>
        <dbReference type="Proteomes" id="UP000777482"/>
    </source>
</evidence>
<dbReference type="AlphaFoldDB" id="A0A9P6W5N6"/>
<feature type="region of interest" description="Disordered" evidence="1">
    <location>
        <begin position="1"/>
        <end position="103"/>
    </location>
</feature>
<dbReference type="Proteomes" id="UP000777482">
    <property type="component" value="Unassembled WGS sequence"/>
</dbReference>
<name>A0A9P6W5N6_RHOMI</name>
<accession>A0A9P6W5N6</accession>
<gene>
    <name evidence="2" type="ORF">C6P46_006817</name>
</gene>